<evidence type="ECO:0000256" key="3">
    <source>
        <dbReference type="ARBA" id="ARBA00013109"/>
    </source>
</evidence>
<dbReference type="Proteomes" id="UP000198881">
    <property type="component" value="Unassembled WGS sequence"/>
</dbReference>
<dbReference type="EC" id="4.2.1.75" evidence="3 9"/>
<comment type="function">
    <text evidence="6 9">Catalyzes cyclization of the linear tetrapyrrole, hydroxymethylbilane, to the macrocyclic uroporphyrinogen III.</text>
</comment>
<dbReference type="InterPro" id="IPR039793">
    <property type="entry name" value="UROS/Hem4"/>
</dbReference>
<comment type="similarity">
    <text evidence="2 9">Belongs to the uroporphyrinogen-III synthase family.</text>
</comment>
<dbReference type="UniPathway" id="UPA00251">
    <property type="reaction ID" value="UER00320"/>
</dbReference>
<name>A0A1I7MES2_9MICC</name>
<dbReference type="GO" id="GO:0006782">
    <property type="term" value="P:protoporphyrinogen IX biosynthetic process"/>
    <property type="evidence" value="ECO:0007669"/>
    <property type="project" value="UniProtKB-UniRule"/>
</dbReference>
<dbReference type="InterPro" id="IPR003754">
    <property type="entry name" value="4pyrrol_synth_uPrphyn_synth"/>
</dbReference>
<evidence type="ECO:0000256" key="4">
    <source>
        <dbReference type="ARBA" id="ARBA00023239"/>
    </source>
</evidence>
<protein>
    <recommendedName>
        <fullName evidence="7 9">Uroporphyrinogen-III synthase</fullName>
        <ecNumber evidence="3 9">4.2.1.75</ecNumber>
    </recommendedName>
</protein>
<keyword evidence="5 9" id="KW-0627">Porphyrin biosynthesis</keyword>
<evidence type="ECO:0000256" key="8">
    <source>
        <dbReference type="ARBA" id="ARBA00048617"/>
    </source>
</evidence>
<evidence type="ECO:0000256" key="6">
    <source>
        <dbReference type="ARBA" id="ARBA00037589"/>
    </source>
</evidence>
<dbReference type="CDD" id="cd06578">
    <property type="entry name" value="HemD"/>
    <property type="match status" value="1"/>
</dbReference>
<evidence type="ECO:0000256" key="9">
    <source>
        <dbReference type="RuleBase" id="RU366031"/>
    </source>
</evidence>
<evidence type="ECO:0000313" key="12">
    <source>
        <dbReference type="Proteomes" id="UP000198881"/>
    </source>
</evidence>
<evidence type="ECO:0000256" key="2">
    <source>
        <dbReference type="ARBA" id="ARBA00008133"/>
    </source>
</evidence>
<reference evidence="11 12" key="1">
    <citation type="submission" date="2016-10" db="EMBL/GenBank/DDBJ databases">
        <authorList>
            <person name="de Groot N.N."/>
        </authorList>
    </citation>
    <scope>NUCLEOTIDE SEQUENCE [LARGE SCALE GENOMIC DNA]</scope>
    <source>
        <strain evidence="11 12">CGMCC 1.7054</strain>
    </source>
</reference>
<evidence type="ECO:0000256" key="1">
    <source>
        <dbReference type="ARBA" id="ARBA00004772"/>
    </source>
</evidence>
<dbReference type="Gene3D" id="3.40.50.10090">
    <property type="match status" value="2"/>
</dbReference>
<comment type="catalytic activity">
    <reaction evidence="8 9">
        <text>hydroxymethylbilane = uroporphyrinogen III + H2O</text>
        <dbReference type="Rhea" id="RHEA:18965"/>
        <dbReference type="ChEBI" id="CHEBI:15377"/>
        <dbReference type="ChEBI" id="CHEBI:57308"/>
        <dbReference type="ChEBI" id="CHEBI:57845"/>
        <dbReference type="EC" id="4.2.1.75"/>
    </reaction>
</comment>
<comment type="pathway">
    <text evidence="1 9">Porphyrin-containing compound metabolism; protoporphyrin-IX biosynthesis; coproporphyrinogen-III from 5-aminolevulinate: step 3/4.</text>
</comment>
<dbReference type="RefSeq" id="WP_245760524.1">
    <property type="nucleotide sequence ID" value="NZ_FPCG01000001.1"/>
</dbReference>
<dbReference type="PANTHER" id="PTHR38042:SF1">
    <property type="entry name" value="UROPORPHYRINOGEN-III SYNTHASE, CHLOROPLASTIC"/>
    <property type="match status" value="1"/>
</dbReference>
<sequence>MDPDPQGGAMPVVLTRQPVQAGRLEQDLREAGHPVRFLPLTDFEIPSDRSGLQACLERLGAGEYAWLLLTSPNSARALARAGWNGSLPHGTRVAVTGPGTARVLEQMGCRVAPWMPDGDQSAAGIVAEFPAGPGGRILLPQSQLASDEVPSGLDAAGWSVERVEAYRTVPYPADPELRLLAGTGETSAGDRDVVGPEDLEGAVVVLTSPSAVREVARQARGSLEGVHWVAIGQPTRRAAEQAGLPLLGTARTPDARGILDVLRGVR</sequence>
<dbReference type="AlphaFoldDB" id="A0A1I7MES2"/>
<dbReference type="STRING" id="574650.SAMN04487966_101373"/>
<dbReference type="EMBL" id="FPCG01000001">
    <property type="protein sequence ID" value="SFV20437.1"/>
    <property type="molecule type" value="Genomic_DNA"/>
</dbReference>
<evidence type="ECO:0000256" key="5">
    <source>
        <dbReference type="ARBA" id="ARBA00023244"/>
    </source>
</evidence>
<dbReference type="SUPFAM" id="SSF69618">
    <property type="entry name" value="HemD-like"/>
    <property type="match status" value="1"/>
</dbReference>
<accession>A0A1I7MES2</accession>
<dbReference type="GO" id="GO:0006780">
    <property type="term" value="P:uroporphyrinogen III biosynthetic process"/>
    <property type="evidence" value="ECO:0007669"/>
    <property type="project" value="UniProtKB-UniRule"/>
</dbReference>
<keyword evidence="12" id="KW-1185">Reference proteome</keyword>
<evidence type="ECO:0000256" key="7">
    <source>
        <dbReference type="ARBA" id="ARBA00040167"/>
    </source>
</evidence>
<feature type="domain" description="Tetrapyrrole biosynthesis uroporphyrinogen III synthase" evidence="10">
    <location>
        <begin position="23"/>
        <end position="259"/>
    </location>
</feature>
<dbReference type="InterPro" id="IPR036108">
    <property type="entry name" value="4pyrrol_syn_uPrphyn_synt_sf"/>
</dbReference>
<dbReference type="PANTHER" id="PTHR38042">
    <property type="entry name" value="UROPORPHYRINOGEN-III SYNTHASE, CHLOROPLASTIC"/>
    <property type="match status" value="1"/>
</dbReference>
<gene>
    <name evidence="11" type="ORF">SAMN04487966_101373</name>
</gene>
<proteinExistence type="inferred from homology"/>
<evidence type="ECO:0000313" key="11">
    <source>
        <dbReference type="EMBL" id="SFV20437.1"/>
    </source>
</evidence>
<evidence type="ECO:0000259" key="10">
    <source>
        <dbReference type="Pfam" id="PF02602"/>
    </source>
</evidence>
<organism evidence="11 12">
    <name type="scientific">Micrococcus terreus</name>
    <dbReference type="NCBI Taxonomy" id="574650"/>
    <lineage>
        <taxon>Bacteria</taxon>
        <taxon>Bacillati</taxon>
        <taxon>Actinomycetota</taxon>
        <taxon>Actinomycetes</taxon>
        <taxon>Micrococcales</taxon>
        <taxon>Micrococcaceae</taxon>
        <taxon>Micrococcus</taxon>
    </lineage>
</organism>
<dbReference type="Pfam" id="PF02602">
    <property type="entry name" value="HEM4"/>
    <property type="match status" value="1"/>
</dbReference>
<keyword evidence="4 9" id="KW-0456">Lyase</keyword>
<dbReference type="GO" id="GO:0004852">
    <property type="term" value="F:uroporphyrinogen-III synthase activity"/>
    <property type="evidence" value="ECO:0007669"/>
    <property type="project" value="UniProtKB-UniRule"/>
</dbReference>